<name>A0A853CD04_9ACTN</name>
<proteinExistence type="predicted"/>
<organism evidence="2 3">
    <name type="scientific">Petropleomorpha daqingensis</name>
    <dbReference type="NCBI Taxonomy" id="2026353"/>
    <lineage>
        <taxon>Bacteria</taxon>
        <taxon>Bacillati</taxon>
        <taxon>Actinomycetota</taxon>
        <taxon>Actinomycetes</taxon>
        <taxon>Geodermatophilales</taxon>
        <taxon>Geodermatophilaceae</taxon>
        <taxon>Petropleomorpha</taxon>
    </lineage>
</organism>
<feature type="compositionally biased region" description="Pro residues" evidence="1">
    <location>
        <begin position="39"/>
        <end position="51"/>
    </location>
</feature>
<accession>A0A853CD04</accession>
<keyword evidence="3" id="KW-1185">Reference proteome</keyword>
<evidence type="ECO:0000256" key="1">
    <source>
        <dbReference type="SAM" id="MobiDB-lite"/>
    </source>
</evidence>
<evidence type="ECO:0000313" key="3">
    <source>
        <dbReference type="Proteomes" id="UP000541969"/>
    </source>
</evidence>
<sequence length="78" mass="8225">MPPRTPEPVPPPPSVWDAIAARTGVTARPRPEIVASPLLPAPEPPAPAPPPRGRRPRWLFAAWAGLVAWSSRTPGGVA</sequence>
<gene>
    <name evidence="2" type="ORF">GGQ55_001922</name>
</gene>
<dbReference type="RefSeq" id="WP_179716267.1">
    <property type="nucleotide sequence ID" value="NZ_JACBZT010000001.1"/>
</dbReference>
<dbReference type="EMBL" id="JACBZT010000001">
    <property type="protein sequence ID" value="NYJ05644.1"/>
    <property type="molecule type" value="Genomic_DNA"/>
</dbReference>
<comment type="caution">
    <text evidence="2">The sequence shown here is derived from an EMBL/GenBank/DDBJ whole genome shotgun (WGS) entry which is preliminary data.</text>
</comment>
<reference evidence="2 3" key="1">
    <citation type="submission" date="2020-07" db="EMBL/GenBank/DDBJ databases">
        <title>Sequencing the genomes of 1000 actinobacteria strains.</title>
        <authorList>
            <person name="Klenk H.-P."/>
        </authorList>
    </citation>
    <scope>NUCLEOTIDE SEQUENCE [LARGE SCALE GENOMIC DNA]</scope>
    <source>
        <strain evidence="2 3">DSM 104001</strain>
    </source>
</reference>
<evidence type="ECO:0000313" key="2">
    <source>
        <dbReference type="EMBL" id="NYJ05644.1"/>
    </source>
</evidence>
<protein>
    <submittedName>
        <fullName evidence="2">Uncharacterized protein</fullName>
    </submittedName>
</protein>
<dbReference type="AlphaFoldDB" id="A0A853CD04"/>
<feature type="region of interest" description="Disordered" evidence="1">
    <location>
        <begin position="32"/>
        <end position="54"/>
    </location>
</feature>
<dbReference type="Proteomes" id="UP000541969">
    <property type="component" value="Unassembled WGS sequence"/>
</dbReference>